<proteinExistence type="predicted"/>
<dbReference type="Pfam" id="PF05239">
    <property type="entry name" value="PRC"/>
    <property type="match status" value="1"/>
</dbReference>
<organism evidence="3 4">
    <name type="scientific">Billgrantia pellis</name>
    <dbReference type="NCBI Taxonomy" id="2606936"/>
    <lineage>
        <taxon>Bacteria</taxon>
        <taxon>Pseudomonadati</taxon>
        <taxon>Pseudomonadota</taxon>
        <taxon>Gammaproteobacteria</taxon>
        <taxon>Oceanospirillales</taxon>
        <taxon>Halomonadaceae</taxon>
        <taxon>Billgrantia</taxon>
    </lineage>
</organism>
<comment type="caution">
    <text evidence="3">The sequence shown here is derived from an EMBL/GenBank/DDBJ whole genome shotgun (WGS) entry which is preliminary data.</text>
</comment>
<feature type="compositionally biased region" description="Acidic residues" evidence="1">
    <location>
        <begin position="134"/>
        <end position="146"/>
    </location>
</feature>
<feature type="region of interest" description="Disordered" evidence="1">
    <location>
        <begin position="64"/>
        <end position="214"/>
    </location>
</feature>
<dbReference type="SUPFAM" id="SSF50346">
    <property type="entry name" value="PRC-barrel domain"/>
    <property type="match status" value="1"/>
</dbReference>
<dbReference type="InterPro" id="IPR011033">
    <property type="entry name" value="PRC_barrel-like_sf"/>
</dbReference>
<dbReference type="Gene3D" id="2.30.30.240">
    <property type="entry name" value="PRC-barrel domain"/>
    <property type="match status" value="1"/>
</dbReference>
<feature type="domain" description="PRC-barrel" evidence="2">
    <location>
        <begin position="214"/>
        <end position="274"/>
    </location>
</feature>
<name>A0A7V7G0T9_9GAMM</name>
<accession>A0A7V7G0T9</accession>
<sequence>MALRRRNASFRRVVGRERLASAILRKPTRPYRDLSGCSIPGGRAMKRTLLAIAIGAISAGLGGGAMAQDGESAESDSERNDAAMEAQTTETAETQSSDQGDESQDSQNEGSDSQAQDSQGEETGEAQGTPAGDDAGDAPPTEDEETQATGGDESVEPVEDTEAALPEEGDDASDYEQATASDSELDTGQAGSDEGFDDLDNPESHLDPSIADMTAGDLKGMTIVNLEGETIGDVEQVLKHKDSGDLQATTTVGGFWVFGGTEVALPLADMQLEGEQLVFQQPLGEDELEGLGQEYDEERHETVDDDMNLSDAEGL</sequence>
<feature type="region of interest" description="Disordered" evidence="1">
    <location>
        <begin position="284"/>
        <end position="315"/>
    </location>
</feature>
<feature type="compositionally biased region" description="Low complexity" evidence="1">
    <location>
        <begin position="83"/>
        <end position="98"/>
    </location>
</feature>
<evidence type="ECO:0000256" key="1">
    <source>
        <dbReference type="SAM" id="MobiDB-lite"/>
    </source>
</evidence>
<dbReference type="EMBL" id="VTPY01000003">
    <property type="protein sequence ID" value="KAA0013019.1"/>
    <property type="molecule type" value="Genomic_DNA"/>
</dbReference>
<evidence type="ECO:0000313" key="4">
    <source>
        <dbReference type="Proteomes" id="UP000486760"/>
    </source>
</evidence>
<protein>
    <recommendedName>
        <fullName evidence="2">PRC-barrel domain-containing protein</fullName>
    </recommendedName>
</protein>
<feature type="compositionally biased region" description="Acidic residues" evidence="1">
    <location>
        <begin position="303"/>
        <end position="315"/>
    </location>
</feature>
<evidence type="ECO:0000313" key="3">
    <source>
        <dbReference type="EMBL" id="KAA0013019.1"/>
    </source>
</evidence>
<dbReference type="AlphaFoldDB" id="A0A7V7G0T9"/>
<evidence type="ECO:0000259" key="2">
    <source>
        <dbReference type="Pfam" id="PF05239"/>
    </source>
</evidence>
<feature type="compositionally biased region" description="Acidic residues" evidence="1">
    <location>
        <begin position="153"/>
        <end position="174"/>
    </location>
</feature>
<feature type="compositionally biased region" description="Polar residues" evidence="1">
    <location>
        <begin position="108"/>
        <end position="118"/>
    </location>
</feature>
<reference evidence="3 4" key="1">
    <citation type="submission" date="2019-08" db="EMBL/GenBank/DDBJ databases">
        <title>Bioinformatics analysis of the strain L3 and L5.</title>
        <authorList>
            <person name="Li X."/>
        </authorList>
    </citation>
    <scope>NUCLEOTIDE SEQUENCE [LARGE SCALE GENOMIC DNA]</scope>
    <source>
        <strain evidence="3 4">L5</strain>
    </source>
</reference>
<dbReference type="Proteomes" id="UP000486760">
    <property type="component" value="Unassembled WGS sequence"/>
</dbReference>
<dbReference type="InterPro" id="IPR027275">
    <property type="entry name" value="PRC-brl_dom"/>
</dbReference>
<gene>
    <name evidence="3" type="ORF">F0A17_08900</name>
</gene>
<keyword evidence="4" id="KW-1185">Reference proteome</keyword>